<organism evidence="1 2">
    <name type="scientific">Ixodes persulcatus</name>
    <name type="common">Taiga tick</name>
    <dbReference type="NCBI Taxonomy" id="34615"/>
    <lineage>
        <taxon>Eukaryota</taxon>
        <taxon>Metazoa</taxon>
        <taxon>Ecdysozoa</taxon>
        <taxon>Arthropoda</taxon>
        <taxon>Chelicerata</taxon>
        <taxon>Arachnida</taxon>
        <taxon>Acari</taxon>
        <taxon>Parasitiformes</taxon>
        <taxon>Ixodida</taxon>
        <taxon>Ixodoidea</taxon>
        <taxon>Ixodidae</taxon>
        <taxon>Ixodinae</taxon>
        <taxon>Ixodes</taxon>
    </lineage>
</organism>
<name>A0AC60QAU6_IXOPE</name>
<feature type="non-terminal residue" evidence="1">
    <location>
        <position position="276"/>
    </location>
</feature>
<dbReference type="Proteomes" id="UP000805193">
    <property type="component" value="Unassembled WGS sequence"/>
</dbReference>
<keyword evidence="2" id="KW-1185">Reference proteome</keyword>
<accession>A0AC60QAU6</accession>
<evidence type="ECO:0000313" key="1">
    <source>
        <dbReference type="EMBL" id="KAG0431166.1"/>
    </source>
</evidence>
<gene>
    <name evidence="1" type="ORF">HPB47_022027</name>
</gene>
<reference evidence="1 2" key="1">
    <citation type="journal article" date="2020" name="Cell">
        <title>Large-Scale Comparative Analyses of Tick Genomes Elucidate Their Genetic Diversity and Vector Capacities.</title>
        <authorList>
            <consortium name="Tick Genome and Microbiome Consortium (TIGMIC)"/>
            <person name="Jia N."/>
            <person name="Wang J."/>
            <person name="Shi W."/>
            <person name="Du L."/>
            <person name="Sun Y."/>
            <person name="Zhan W."/>
            <person name="Jiang J.F."/>
            <person name="Wang Q."/>
            <person name="Zhang B."/>
            <person name="Ji P."/>
            <person name="Bell-Sakyi L."/>
            <person name="Cui X.M."/>
            <person name="Yuan T.T."/>
            <person name="Jiang B.G."/>
            <person name="Yang W.F."/>
            <person name="Lam T.T."/>
            <person name="Chang Q.C."/>
            <person name="Ding S.J."/>
            <person name="Wang X.J."/>
            <person name="Zhu J.G."/>
            <person name="Ruan X.D."/>
            <person name="Zhao L."/>
            <person name="Wei J.T."/>
            <person name="Ye R.Z."/>
            <person name="Que T.C."/>
            <person name="Du C.H."/>
            <person name="Zhou Y.H."/>
            <person name="Cheng J.X."/>
            <person name="Dai P.F."/>
            <person name="Guo W.B."/>
            <person name="Han X.H."/>
            <person name="Huang E.J."/>
            <person name="Li L.F."/>
            <person name="Wei W."/>
            <person name="Gao Y.C."/>
            <person name="Liu J.Z."/>
            <person name="Shao H.Z."/>
            <person name="Wang X."/>
            <person name="Wang C.C."/>
            <person name="Yang T.C."/>
            <person name="Huo Q.B."/>
            <person name="Li W."/>
            <person name="Chen H.Y."/>
            <person name="Chen S.E."/>
            <person name="Zhou L.G."/>
            <person name="Ni X.B."/>
            <person name="Tian J.H."/>
            <person name="Sheng Y."/>
            <person name="Liu T."/>
            <person name="Pan Y.S."/>
            <person name="Xia L.Y."/>
            <person name="Li J."/>
            <person name="Zhao F."/>
            <person name="Cao W.C."/>
        </authorList>
    </citation>
    <scope>NUCLEOTIDE SEQUENCE [LARGE SCALE GENOMIC DNA]</scope>
    <source>
        <strain evidence="1">Iper-2018</strain>
    </source>
</reference>
<proteinExistence type="predicted"/>
<protein>
    <submittedName>
        <fullName evidence="1">Uncharacterized protein</fullName>
    </submittedName>
</protein>
<sequence length="276" mass="28855">MAVLESTVWVPAPVSITGLVRAQTARVNAHLEGRGSTAKKTALWATSGRGASTSVPVCTAFVPPGTVLAAAILASSATNVNTRVLRVLMDLNADIAASARTTPLATQPPGFVNASLAFWERPVPILVPLEGSANTAVNDVAVPTVGFAITRLEVAAAPTVLWALLVNRCAREAGTAGTVLNLAYATATVATLERDLVGVPLDLSATGVSKVVRRGFTAQDVAYFASAPKAQNAAQQTVNASARWDGLGHYVPMKNWARTAKAVFLMVYRRHICCLL</sequence>
<evidence type="ECO:0000313" key="2">
    <source>
        <dbReference type="Proteomes" id="UP000805193"/>
    </source>
</evidence>
<comment type="caution">
    <text evidence="1">The sequence shown here is derived from an EMBL/GenBank/DDBJ whole genome shotgun (WGS) entry which is preliminary data.</text>
</comment>
<dbReference type="EMBL" id="JABSTQ010009250">
    <property type="protein sequence ID" value="KAG0431166.1"/>
    <property type="molecule type" value="Genomic_DNA"/>
</dbReference>